<keyword evidence="1" id="KW-0472">Membrane</keyword>
<proteinExistence type="predicted"/>
<dbReference type="InterPro" id="IPR011453">
    <property type="entry name" value="DUF1559"/>
</dbReference>
<dbReference type="InterPro" id="IPR012902">
    <property type="entry name" value="N_methyl_site"/>
</dbReference>
<keyword evidence="4" id="KW-1185">Reference proteome</keyword>
<protein>
    <submittedName>
        <fullName evidence="3">DUF1559 domain-containing protein</fullName>
    </submittedName>
</protein>
<evidence type="ECO:0000259" key="2">
    <source>
        <dbReference type="Pfam" id="PF07596"/>
    </source>
</evidence>
<reference evidence="3" key="1">
    <citation type="submission" date="2021-11" db="EMBL/GenBank/DDBJ databases">
        <title>Genome sequence.</title>
        <authorList>
            <person name="Sun Q."/>
        </authorList>
    </citation>
    <scope>NUCLEOTIDE SEQUENCE</scope>
    <source>
        <strain evidence="3">JC732</strain>
    </source>
</reference>
<dbReference type="PANTHER" id="PTHR30093">
    <property type="entry name" value="GENERAL SECRETION PATHWAY PROTEIN G"/>
    <property type="match status" value="1"/>
</dbReference>
<keyword evidence="1" id="KW-1133">Transmembrane helix</keyword>
<accession>A0A9X1MRT8</accession>
<dbReference type="PANTHER" id="PTHR30093:SF2">
    <property type="entry name" value="TYPE II SECRETION SYSTEM PROTEIN H"/>
    <property type="match status" value="1"/>
</dbReference>
<dbReference type="AlphaFoldDB" id="A0A9X1MRT8"/>
<evidence type="ECO:0000313" key="4">
    <source>
        <dbReference type="Proteomes" id="UP001139103"/>
    </source>
</evidence>
<feature type="transmembrane region" description="Helical" evidence="1">
    <location>
        <begin position="12"/>
        <end position="37"/>
    </location>
</feature>
<name>A0A9X1MRT8_9BACT</name>
<dbReference type="InterPro" id="IPR045584">
    <property type="entry name" value="Pilin-like"/>
</dbReference>
<gene>
    <name evidence="3" type="ORF">LOC68_24605</name>
</gene>
<evidence type="ECO:0000256" key="1">
    <source>
        <dbReference type="SAM" id="Phobius"/>
    </source>
</evidence>
<feature type="domain" description="DUF1559" evidence="2">
    <location>
        <begin position="38"/>
        <end position="315"/>
    </location>
</feature>
<dbReference type="Gene3D" id="3.30.700.10">
    <property type="entry name" value="Glycoprotein, Type 4 Pilin"/>
    <property type="match status" value="1"/>
</dbReference>
<evidence type="ECO:0000313" key="3">
    <source>
        <dbReference type="EMBL" id="MCC9631591.1"/>
    </source>
</evidence>
<dbReference type="Pfam" id="PF07963">
    <property type="entry name" value="N_methyl"/>
    <property type="match status" value="1"/>
</dbReference>
<dbReference type="Proteomes" id="UP001139103">
    <property type="component" value="Unassembled WGS sequence"/>
</dbReference>
<dbReference type="SUPFAM" id="SSF54523">
    <property type="entry name" value="Pili subunits"/>
    <property type="match status" value="1"/>
</dbReference>
<dbReference type="Pfam" id="PF07596">
    <property type="entry name" value="SBP_bac_10"/>
    <property type="match status" value="1"/>
</dbReference>
<dbReference type="NCBIfam" id="TIGR02532">
    <property type="entry name" value="IV_pilin_GFxxxE"/>
    <property type="match status" value="1"/>
</dbReference>
<dbReference type="EMBL" id="JAJKFT010000010">
    <property type="protein sequence ID" value="MCC9631591.1"/>
    <property type="molecule type" value="Genomic_DNA"/>
</dbReference>
<dbReference type="InterPro" id="IPR027558">
    <property type="entry name" value="Pre_pil_HX9DG_C"/>
</dbReference>
<organism evidence="3 4">
    <name type="scientific">Blastopirellula sediminis</name>
    <dbReference type="NCBI Taxonomy" id="2894196"/>
    <lineage>
        <taxon>Bacteria</taxon>
        <taxon>Pseudomonadati</taxon>
        <taxon>Planctomycetota</taxon>
        <taxon>Planctomycetia</taxon>
        <taxon>Pirellulales</taxon>
        <taxon>Pirellulaceae</taxon>
        <taxon>Blastopirellula</taxon>
    </lineage>
</organism>
<keyword evidence="1" id="KW-0812">Transmembrane</keyword>
<dbReference type="RefSeq" id="WP_230223832.1">
    <property type="nucleotide sequence ID" value="NZ_JAJKFT010000010.1"/>
</dbReference>
<comment type="caution">
    <text evidence="3">The sequence shown here is derived from an EMBL/GenBank/DDBJ whole genome shotgun (WGS) entry which is preliminary data.</text>
</comment>
<dbReference type="NCBIfam" id="TIGR04294">
    <property type="entry name" value="pre_pil_HX9DG"/>
    <property type="match status" value="1"/>
</dbReference>
<sequence>MQSTSRSSAGRLGFTLVELLVVIAIIGVLIALLLPAVQQAREAARRMSCTNNMKQLGIATHTFHDTYGRFPSTYADPLCQPQGGSTAAKYLQQGYLYLLLPYVEQNALYDDLQTKVVVGGANIHNDAGVSTILSAFTCPSDAAASVIDDVDSRGRTNYHGCQGDVWAHYQTTTARGVLARGDVQKRKMSSITDGTSNSVMVAEVKVTPAKSDRHVGSGIAISAPDRKPSSCLARVGADQMLTGNVSTNSHQLGWRWYSGNSPYTLFQTILPPNGPTCGWTAEGAPMVTASSFHPGGVNSLFVDGSVHFIPDTIDVGNSLTVAIPEDYTGPSNYGVWGALGAISDGEVVTLP</sequence>